<dbReference type="PROSITE" id="PS50294">
    <property type="entry name" value="WD_REPEATS_REGION"/>
    <property type="match status" value="4"/>
</dbReference>
<dbReference type="Gene3D" id="2.130.10.10">
    <property type="entry name" value="YVTN repeat-like/Quinoprotein amine dehydrogenase"/>
    <property type="match status" value="2"/>
</dbReference>
<dbReference type="InterPro" id="IPR036322">
    <property type="entry name" value="WD40_repeat_dom_sf"/>
</dbReference>
<gene>
    <name evidence="4" type="ORF">RFI_26881</name>
</gene>
<dbReference type="SMART" id="SM00320">
    <property type="entry name" value="WD40"/>
    <property type="match status" value="7"/>
</dbReference>
<dbReference type="Proteomes" id="UP000023152">
    <property type="component" value="Unassembled WGS sequence"/>
</dbReference>
<evidence type="ECO:0000313" key="4">
    <source>
        <dbReference type="EMBL" id="ETO10498.1"/>
    </source>
</evidence>
<dbReference type="PROSITE" id="PS00678">
    <property type="entry name" value="WD_REPEATS_1"/>
    <property type="match status" value="5"/>
</dbReference>
<dbReference type="InterPro" id="IPR015943">
    <property type="entry name" value="WD40/YVTN_repeat-like_dom_sf"/>
</dbReference>
<organism evidence="4 5">
    <name type="scientific">Reticulomyxa filosa</name>
    <dbReference type="NCBI Taxonomy" id="46433"/>
    <lineage>
        <taxon>Eukaryota</taxon>
        <taxon>Sar</taxon>
        <taxon>Rhizaria</taxon>
        <taxon>Retaria</taxon>
        <taxon>Foraminifera</taxon>
        <taxon>Monothalamids</taxon>
        <taxon>Reticulomyxidae</taxon>
        <taxon>Reticulomyxa</taxon>
    </lineage>
</organism>
<dbReference type="InterPro" id="IPR019775">
    <property type="entry name" value="WD40_repeat_CS"/>
</dbReference>
<feature type="repeat" description="WD" evidence="3">
    <location>
        <begin position="129"/>
        <end position="176"/>
    </location>
</feature>
<dbReference type="AlphaFoldDB" id="X6M922"/>
<evidence type="ECO:0000313" key="5">
    <source>
        <dbReference type="Proteomes" id="UP000023152"/>
    </source>
</evidence>
<comment type="caution">
    <text evidence="4">The sequence shown here is derived from an EMBL/GenBank/DDBJ whole genome shotgun (WGS) entry which is preliminary data.</text>
</comment>
<dbReference type="PANTHER" id="PTHR19848">
    <property type="entry name" value="WD40 REPEAT PROTEIN"/>
    <property type="match status" value="1"/>
</dbReference>
<evidence type="ECO:0000256" key="2">
    <source>
        <dbReference type="ARBA" id="ARBA00022737"/>
    </source>
</evidence>
<evidence type="ECO:0000256" key="3">
    <source>
        <dbReference type="PROSITE-ProRule" id="PRU00221"/>
    </source>
</evidence>
<feature type="repeat" description="WD" evidence="3">
    <location>
        <begin position="281"/>
        <end position="329"/>
    </location>
</feature>
<dbReference type="PRINTS" id="PR00320">
    <property type="entry name" value="GPROTEINBRPT"/>
</dbReference>
<feature type="repeat" description="WD" evidence="3">
    <location>
        <begin position="85"/>
        <end position="128"/>
    </location>
</feature>
<proteinExistence type="predicted"/>
<reference evidence="4 5" key="1">
    <citation type="journal article" date="2013" name="Curr. Biol.">
        <title>The Genome of the Foraminiferan Reticulomyxa filosa.</title>
        <authorList>
            <person name="Glockner G."/>
            <person name="Hulsmann N."/>
            <person name="Schleicher M."/>
            <person name="Noegel A.A."/>
            <person name="Eichinger L."/>
            <person name="Gallinger C."/>
            <person name="Pawlowski J."/>
            <person name="Sierra R."/>
            <person name="Euteneuer U."/>
            <person name="Pillet L."/>
            <person name="Moustafa A."/>
            <person name="Platzer M."/>
            <person name="Groth M."/>
            <person name="Szafranski K."/>
            <person name="Schliwa M."/>
        </authorList>
    </citation>
    <scope>NUCLEOTIDE SEQUENCE [LARGE SCALE GENOMIC DNA]</scope>
</reference>
<dbReference type="InterPro" id="IPR001680">
    <property type="entry name" value="WD40_rpt"/>
</dbReference>
<protein>
    <submittedName>
        <fullName evidence="4">G-protein beta WD-40 repeats containing protein</fullName>
    </submittedName>
</protein>
<dbReference type="InterPro" id="IPR020472">
    <property type="entry name" value="WD40_PAC1"/>
</dbReference>
<dbReference type="PROSITE" id="PS50082">
    <property type="entry name" value="WD_REPEATS_2"/>
    <property type="match status" value="6"/>
</dbReference>
<keyword evidence="2" id="KW-0677">Repeat</keyword>
<feature type="repeat" description="WD" evidence="3">
    <location>
        <begin position="338"/>
        <end position="379"/>
    </location>
</feature>
<keyword evidence="5" id="KW-1185">Reference proteome</keyword>
<dbReference type="EMBL" id="ASPP01023435">
    <property type="protein sequence ID" value="ETO10498.1"/>
    <property type="molecule type" value="Genomic_DNA"/>
</dbReference>
<dbReference type="SUPFAM" id="SSF50978">
    <property type="entry name" value="WD40 repeat-like"/>
    <property type="match status" value="1"/>
</dbReference>
<name>X6M922_RETFI</name>
<keyword evidence="1 3" id="KW-0853">WD repeat</keyword>
<feature type="repeat" description="WD" evidence="3">
    <location>
        <begin position="177"/>
        <end position="220"/>
    </location>
</feature>
<dbReference type="Pfam" id="PF00400">
    <property type="entry name" value="WD40"/>
    <property type="match status" value="6"/>
</dbReference>
<accession>X6M922</accession>
<feature type="repeat" description="WD" evidence="3">
    <location>
        <begin position="254"/>
        <end position="280"/>
    </location>
</feature>
<evidence type="ECO:0000256" key="1">
    <source>
        <dbReference type="ARBA" id="ARBA00022574"/>
    </source>
</evidence>
<dbReference type="CDD" id="cd00200">
    <property type="entry name" value="WD40"/>
    <property type="match status" value="1"/>
</dbReference>
<dbReference type="PANTHER" id="PTHR19848:SF8">
    <property type="entry name" value="F-BOX AND WD REPEAT DOMAIN CONTAINING 7"/>
    <property type="match status" value="1"/>
</dbReference>
<sequence length="428" mass="49151">MTTPINVKKNSVQPTLSEEEIQIIVQYWIRIIKIKLGWIRDFDKFVVNYVTFFVFFKSKYLFVVIATTVFMIDSFCVSSKLLKIFNGHNTRVYSIDNFTFDDCQFICSGSGDRTVRVWDVKTTKQIQSFNEHLSYVFCVKFSQYHYRSNKRTVICSSSSDKTIRFWDIKYNRSFQIFTGHTSSVYGMKFSPFNGGRYLCSGSFDKTIRLWDVETSKSLHIFYGHEGCVWCVDFSPLQGNNKNDKSNSIGVIGGNGYTICSGAWDNTIRMWDIETTKQLIVFKGHEQFLNSVKYGSNKSGISGSTNTILSGSDDNSVRLWDIRSGQQIQVFRHINAVYAAEYSPFINSNEFGDDSNVICSGSYDNTIRFWDIRSNKELHTINGDDQEDDGICCLEFLQLKKEKKKSNNNSGYGITLCYGSRKGRICIWG</sequence>